<sequence length="134" mass="15867">MVIKYCLTLIFTLFVFAVSSSQQKLKVKLIEFSDHKIPSYCGYNKQYGVLKLELLDDSSIFKKGEHLFIYQEYPRELMNEYVGKYTNNEIYLLNLKGKIKEKSLNSAKKLSKTYYKNEDSSIIYFGWLEKNKKK</sequence>
<accession>A0A086A9G0</accession>
<name>A0A086A9G0_9FLAO</name>
<dbReference type="Proteomes" id="UP000028705">
    <property type="component" value="Unassembled WGS sequence"/>
</dbReference>
<evidence type="ECO:0000313" key="2">
    <source>
        <dbReference type="Proteomes" id="UP000028705"/>
    </source>
</evidence>
<gene>
    <name evidence="1" type="ORF">IW15_05885</name>
</gene>
<proteinExistence type="predicted"/>
<dbReference type="AlphaFoldDB" id="A0A086A9G0"/>
<dbReference type="STRING" id="445961.IW15_05885"/>
<evidence type="ECO:0000313" key="1">
    <source>
        <dbReference type="EMBL" id="KFF13324.1"/>
    </source>
</evidence>
<comment type="caution">
    <text evidence="1">The sequence shown here is derived from an EMBL/GenBank/DDBJ whole genome shotgun (WGS) entry which is preliminary data.</text>
</comment>
<organism evidence="1 2">
    <name type="scientific">Chryseobacterium soli</name>
    <dbReference type="NCBI Taxonomy" id="445961"/>
    <lineage>
        <taxon>Bacteria</taxon>
        <taxon>Pseudomonadati</taxon>
        <taxon>Bacteroidota</taxon>
        <taxon>Flavobacteriia</taxon>
        <taxon>Flavobacteriales</taxon>
        <taxon>Weeksellaceae</taxon>
        <taxon>Chryseobacterium group</taxon>
        <taxon>Chryseobacterium</taxon>
    </lineage>
</organism>
<reference evidence="1 2" key="1">
    <citation type="submission" date="2014-07" db="EMBL/GenBank/DDBJ databases">
        <title>Genome of Chryseobacterium soli DSM 19298.</title>
        <authorList>
            <person name="Stropko S.J."/>
            <person name="Pipes S.E."/>
            <person name="Newman J."/>
        </authorList>
    </citation>
    <scope>NUCLEOTIDE SEQUENCE [LARGE SCALE GENOMIC DNA]</scope>
    <source>
        <strain evidence="1 2">DSM 19298</strain>
    </source>
</reference>
<protein>
    <submittedName>
        <fullName evidence="1">Uncharacterized protein</fullName>
    </submittedName>
</protein>
<dbReference type="EMBL" id="JPRH01000002">
    <property type="protein sequence ID" value="KFF13324.1"/>
    <property type="molecule type" value="Genomic_DNA"/>
</dbReference>
<keyword evidence="2" id="KW-1185">Reference proteome</keyword>